<accession>A0AAV3U099</accession>
<evidence type="ECO:0008006" key="3">
    <source>
        <dbReference type="Google" id="ProtNLM"/>
    </source>
</evidence>
<dbReference type="Proteomes" id="UP001409585">
    <property type="component" value="Unassembled WGS sequence"/>
</dbReference>
<dbReference type="AlphaFoldDB" id="A0AAV3U099"/>
<reference evidence="2" key="1">
    <citation type="journal article" date="2019" name="Int. J. Syst. Evol. Microbiol.">
        <title>The Global Catalogue of Microorganisms (GCM) 10K type strain sequencing project: providing services to taxonomists for standard genome sequencing and annotation.</title>
        <authorList>
            <consortium name="The Broad Institute Genomics Platform"/>
            <consortium name="The Broad Institute Genome Sequencing Center for Infectious Disease"/>
            <person name="Wu L."/>
            <person name="Ma J."/>
        </authorList>
    </citation>
    <scope>NUCLEOTIDE SEQUENCE [LARGE SCALE GENOMIC DNA]</scope>
    <source>
        <strain evidence="2">JCM 19134</strain>
    </source>
</reference>
<protein>
    <recommendedName>
        <fullName evidence="3">Sulphotransferase Stf0 domain-containing protein</fullName>
    </recommendedName>
</protein>
<comment type="caution">
    <text evidence="1">The sequence shown here is derived from an EMBL/GenBank/DDBJ whole genome shotgun (WGS) entry which is preliminary data.</text>
</comment>
<evidence type="ECO:0000313" key="1">
    <source>
        <dbReference type="EMBL" id="GAA4937095.1"/>
    </source>
</evidence>
<sequence length="245" mass="28662">MKGLEVEDFVVFAQPRTGTNALIARLNRHEKILCHYELFHPKEIYYCENKLDKAVLNNHEMRSLEFRDKNVGKFLSYLSSSKEDRLFGYKIFSHHNPSLMKERAENRLLKKIIVYRANLLDQYISTEIALSTNAYTYKEEAKDISKVAEFNYSKFLRFVAEERKILNYYVSVSVGDVFLLEYTSAVMGSLVDLFEFLGLDQKGGPTEESSSFKKQNSYKTRDKVINFDEVVESLKDSEFEWMIVD</sequence>
<dbReference type="SUPFAM" id="SSF52540">
    <property type="entry name" value="P-loop containing nucleoside triphosphate hydrolases"/>
    <property type="match status" value="1"/>
</dbReference>
<keyword evidence="2" id="KW-1185">Reference proteome</keyword>
<dbReference type="Gene3D" id="3.40.50.300">
    <property type="entry name" value="P-loop containing nucleotide triphosphate hydrolases"/>
    <property type="match status" value="1"/>
</dbReference>
<organism evidence="1 2">
    <name type="scientific">Halioxenophilus aromaticivorans</name>
    <dbReference type="NCBI Taxonomy" id="1306992"/>
    <lineage>
        <taxon>Bacteria</taxon>
        <taxon>Pseudomonadati</taxon>
        <taxon>Pseudomonadota</taxon>
        <taxon>Gammaproteobacteria</taxon>
        <taxon>Alteromonadales</taxon>
        <taxon>Alteromonadaceae</taxon>
        <taxon>Halioxenophilus</taxon>
    </lineage>
</organism>
<gene>
    <name evidence="1" type="ORF">GCM10025791_13540</name>
</gene>
<evidence type="ECO:0000313" key="2">
    <source>
        <dbReference type="Proteomes" id="UP001409585"/>
    </source>
</evidence>
<dbReference type="InterPro" id="IPR027417">
    <property type="entry name" value="P-loop_NTPase"/>
</dbReference>
<proteinExistence type="predicted"/>
<dbReference type="EMBL" id="BAABLX010000007">
    <property type="protein sequence ID" value="GAA4937095.1"/>
    <property type="molecule type" value="Genomic_DNA"/>
</dbReference>
<name>A0AAV3U099_9ALTE</name>
<dbReference type="RefSeq" id="WP_345419036.1">
    <property type="nucleotide sequence ID" value="NZ_AP031496.1"/>
</dbReference>